<organism evidence="3 4">
    <name type="scientific">Albidiferax ferrireducens (strain ATCC BAA-621 / DSM 15236 / T118)</name>
    <name type="common">Rhodoferax ferrireducens</name>
    <dbReference type="NCBI Taxonomy" id="338969"/>
    <lineage>
        <taxon>Bacteria</taxon>
        <taxon>Pseudomonadati</taxon>
        <taxon>Pseudomonadota</taxon>
        <taxon>Betaproteobacteria</taxon>
        <taxon>Burkholderiales</taxon>
        <taxon>Comamonadaceae</taxon>
        <taxon>Rhodoferax</taxon>
    </lineage>
</organism>
<dbReference type="AlphaFoldDB" id="Q21Z38"/>
<feature type="compositionally biased region" description="Pro residues" evidence="1">
    <location>
        <begin position="326"/>
        <end position="338"/>
    </location>
</feature>
<dbReference type="SUPFAM" id="SSF52200">
    <property type="entry name" value="Toll/Interleukin receptor TIR domain"/>
    <property type="match status" value="1"/>
</dbReference>
<feature type="compositionally biased region" description="Low complexity" evidence="1">
    <location>
        <begin position="299"/>
        <end position="325"/>
    </location>
</feature>
<protein>
    <recommendedName>
        <fullName evidence="2">TIR domain-containing protein</fullName>
    </recommendedName>
</protein>
<dbReference type="GO" id="GO:0007165">
    <property type="term" value="P:signal transduction"/>
    <property type="evidence" value="ECO:0007669"/>
    <property type="project" value="InterPro"/>
</dbReference>
<gene>
    <name evidence="3" type="ordered locus">Rfer_1231</name>
</gene>
<dbReference type="Gene3D" id="3.40.50.10140">
    <property type="entry name" value="Toll/interleukin-1 receptor homology (TIR) domain"/>
    <property type="match status" value="1"/>
</dbReference>
<dbReference type="InterPro" id="IPR035897">
    <property type="entry name" value="Toll_tir_struct_dom_sf"/>
</dbReference>
<dbReference type="RefSeq" id="WP_011463533.1">
    <property type="nucleotide sequence ID" value="NC_007908.1"/>
</dbReference>
<accession>Q21Z38</accession>
<feature type="domain" description="TIR" evidence="2">
    <location>
        <begin position="11"/>
        <end position="128"/>
    </location>
</feature>
<dbReference type="Pfam" id="PF13676">
    <property type="entry name" value="TIR_2"/>
    <property type="match status" value="1"/>
</dbReference>
<dbReference type="Pfam" id="PF13414">
    <property type="entry name" value="TPR_11"/>
    <property type="match status" value="1"/>
</dbReference>
<dbReference type="HOGENOM" id="CLU_478067_0_0_4"/>
<dbReference type="InterPro" id="IPR000157">
    <property type="entry name" value="TIR_dom"/>
</dbReference>
<dbReference type="STRING" id="338969.Rfer_1231"/>
<keyword evidence="4" id="KW-1185">Reference proteome</keyword>
<sequence>MNATGAASPDVFVSYAREDRPLAEQLAQALSASGLQVWWDRDLAAGSEFTAVIEAQLLGAAVVMVLWSADSVRSTFVRDESSRAAKTGKLLPVRIEDVELPLGFGQLHTLDLLDWDGDASDEAFQNLLFEVRRRRAPDLALERPRLSRKWPRRSTLMTAAALALVLGGTATWYVRDQRQGEVVVQAEKQRRIDFDKSEADRHFRAGLDQQYASVPQLETALNEYLSAVELRPAHARARYYLGHVYAQTGKPLDALTSFKLALAATEAPLDRSQRADAEKRVLTLAVVEGEATPITRLAATPAPAPAKPDAGAGAGISAATSAAPRPAAPQAPKQPPRIDPPEARVAQLTQAVEGLFDNDKERRINATTSLVVDPLALSDAVPLAVKKALQVLKDGPAGLDASASSGVVNTLVLLQSALPGTLQVNRATIERLLDAAQPLGDYTAKQAGKVRDLLKQALVRHPVAYIQIANPAQRPIAEALALKLRSFGYEAPAIEQVDARAPEATQVRVQGKSDRSYARWVAKVVGEAVSAPPASSALRNASPKTDTYEIWFGRSLCAPGGLLIDGCKAA</sequence>
<dbReference type="eggNOG" id="COG0457">
    <property type="taxonomic scope" value="Bacteria"/>
</dbReference>
<name>Q21Z38_ALBFT</name>
<reference evidence="4" key="1">
    <citation type="submission" date="2006-02" db="EMBL/GenBank/DDBJ databases">
        <title>Complete sequence of chromosome of Rhodoferax ferrireducens DSM 15236.</title>
        <authorList>
            <person name="Copeland A."/>
            <person name="Lucas S."/>
            <person name="Lapidus A."/>
            <person name="Barry K."/>
            <person name="Detter J.C."/>
            <person name="Glavina del Rio T."/>
            <person name="Hammon N."/>
            <person name="Israni S."/>
            <person name="Pitluck S."/>
            <person name="Brettin T."/>
            <person name="Bruce D."/>
            <person name="Han C."/>
            <person name="Tapia R."/>
            <person name="Gilna P."/>
            <person name="Kiss H."/>
            <person name="Schmutz J."/>
            <person name="Larimer F."/>
            <person name="Land M."/>
            <person name="Kyrpides N."/>
            <person name="Ivanova N."/>
            <person name="Richardson P."/>
        </authorList>
    </citation>
    <scope>NUCLEOTIDE SEQUENCE [LARGE SCALE GENOMIC DNA]</scope>
    <source>
        <strain evidence="4">ATCC BAA-621 / DSM 15236 / T118</strain>
    </source>
</reference>
<evidence type="ECO:0000259" key="2">
    <source>
        <dbReference type="Pfam" id="PF13676"/>
    </source>
</evidence>
<feature type="region of interest" description="Disordered" evidence="1">
    <location>
        <begin position="299"/>
        <end position="340"/>
    </location>
</feature>
<dbReference type="OrthoDB" id="8901866at2"/>
<dbReference type="Gene3D" id="1.25.40.10">
    <property type="entry name" value="Tetratricopeptide repeat domain"/>
    <property type="match status" value="1"/>
</dbReference>
<evidence type="ECO:0000313" key="3">
    <source>
        <dbReference type="EMBL" id="ABD68965.1"/>
    </source>
</evidence>
<dbReference type="InterPro" id="IPR011990">
    <property type="entry name" value="TPR-like_helical_dom_sf"/>
</dbReference>
<evidence type="ECO:0000313" key="4">
    <source>
        <dbReference type="Proteomes" id="UP000008332"/>
    </source>
</evidence>
<dbReference type="EMBL" id="CP000267">
    <property type="protein sequence ID" value="ABD68965.1"/>
    <property type="molecule type" value="Genomic_DNA"/>
</dbReference>
<dbReference type="Proteomes" id="UP000008332">
    <property type="component" value="Chromosome"/>
</dbReference>
<dbReference type="KEGG" id="rfr:Rfer_1231"/>
<evidence type="ECO:0000256" key="1">
    <source>
        <dbReference type="SAM" id="MobiDB-lite"/>
    </source>
</evidence>
<dbReference type="SUPFAM" id="SSF48452">
    <property type="entry name" value="TPR-like"/>
    <property type="match status" value="1"/>
</dbReference>
<proteinExistence type="predicted"/>